<feature type="compositionally biased region" description="Basic and acidic residues" evidence="1">
    <location>
        <begin position="242"/>
        <end position="252"/>
    </location>
</feature>
<gene>
    <name evidence="2" type="ORF">OXH18_08625</name>
</gene>
<name>A0A9E8ZFU0_9CYAN</name>
<dbReference type="KEGG" id="tsin:OXH18_08625"/>
<keyword evidence="3" id="KW-1185">Reference proteome</keyword>
<dbReference type="Pfam" id="PF06051">
    <property type="entry name" value="DUF928"/>
    <property type="match status" value="1"/>
</dbReference>
<feature type="compositionally biased region" description="Polar residues" evidence="1">
    <location>
        <begin position="229"/>
        <end position="240"/>
    </location>
</feature>
<accession>A0A9E8ZFU0</accession>
<dbReference type="InterPro" id="IPR010328">
    <property type="entry name" value="DUF928"/>
</dbReference>
<reference evidence="2" key="1">
    <citation type="submission" date="2022-12" db="EMBL/GenBank/DDBJ databases">
        <title>Polyphasic identification of a Novel Hot-Spring Cyanobacterium Ocullathermofonsia sinensis gen nov. sp. nov. and Genomic Insights on its Adaptations to the Thermal Habitat.</title>
        <authorList>
            <person name="Daroch M."/>
            <person name="Tang J."/>
            <person name="Jiang Y."/>
        </authorList>
    </citation>
    <scope>NUCLEOTIDE SEQUENCE</scope>
    <source>
        <strain evidence="2">PKUAC-SCTA174</strain>
    </source>
</reference>
<evidence type="ECO:0000313" key="2">
    <source>
        <dbReference type="EMBL" id="WAL62031.1"/>
    </source>
</evidence>
<dbReference type="AlphaFoldDB" id="A0A9E8ZFU0"/>
<protein>
    <submittedName>
        <fullName evidence="2">DUF928 domain-containing protein</fullName>
    </submittedName>
</protein>
<dbReference type="RefSeq" id="WP_268612115.1">
    <property type="nucleotide sequence ID" value="NZ_CP113797.1"/>
</dbReference>
<dbReference type="EMBL" id="CP113797">
    <property type="protein sequence ID" value="WAL62031.1"/>
    <property type="molecule type" value="Genomic_DNA"/>
</dbReference>
<proteinExistence type="predicted"/>
<evidence type="ECO:0000256" key="1">
    <source>
        <dbReference type="SAM" id="MobiDB-lite"/>
    </source>
</evidence>
<evidence type="ECO:0000313" key="3">
    <source>
        <dbReference type="Proteomes" id="UP001163152"/>
    </source>
</evidence>
<sequence length="269" mass="29137">MNSNQVSGVLLEKHWSRRFVVGLVALSLSLASGLASSLILGLAPAALAQSGTYVPPRTGSPPDARTIAGTRGGECAQNLDTELTVLAPYSHTGQTASTHPTFAWYVPDNQPLSVEFRLYAHGADGHLQPQPLYEVILESSQGIMSHTLPAEQTGLSIGQSYYWQVALLCDPAHPSEDLVVGTKIDVVASAEPGSLWYDLLGQALTQTENQEVVLNLLSDLATIEQMASTQVSESNDPSDVNQEEKQADQRRDFMRQSQQLLQIVEVEQQ</sequence>
<organism evidence="2 3">
    <name type="scientific">Thermocoleostomius sinensis A174</name>
    <dbReference type="NCBI Taxonomy" id="2016057"/>
    <lineage>
        <taxon>Bacteria</taxon>
        <taxon>Bacillati</taxon>
        <taxon>Cyanobacteriota</taxon>
        <taxon>Cyanophyceae</taxon>
        <taxon>Oculatellales</taxon>
        <taxon>Oculatellaceae</taxon>
        <taxon>Thermocoleostomius</taxon>
    </lineage>
</organism>
<dbReference type="Proteomes" id="UP001163152">
    <property type="component" value="Chromosome"/>
</dbReference>
<feature type="region of interest" description="Disordered" evidence="1">
    <location>
        <begin position="229"/>
        <end position="252"/>
    </location>
</feature>